<dbReference type="SUPFAM" id="SSF56601">
    <property type="entry name" value="beta-lactamase/transpeptidase-like"/>
    <property type="match status" value="1"/>
</dbReference>
<dbReference type="SUPFAM" id="SSF53955">
    <property type="entry name" value="Lysozyme-like"/>
    <property type="match status" value="1"/>
</dbReference>
<evidence type="ECO:0000259" key="19">
    <source>
        <dbReference type="Pfam" id="PF00905"/>
    </source>
</evidence>
<evidence type="ECO:0000256" key="8">
    <source>
        <dbReference type="ARBA" id="ARBA00022692"/>
    </source>
</evidence>
<dbReference type="Proteomes" id="UP000051084">
    <property type="component" value="Unassembled WGS sequence"/>
</dbReference>
<keyword evidence="11" id="KW-0573">Peptidoglycan synthesis</keyword>
<evidence type="ECO:0000256" key="12">
    <source>
        <dbReference type="ARBA" id="ARBA00022989"/>
    </source>
</evidence>
<dbReference type="InterPro" id="IPR023346">
    <property type="entry name" value="Lysozyme-like_dom_sf"/>
</dbReference>
<evidence type="ECO:0000256" key="7">
    <source>
        <dbReference type="ARBA" id="ARBA00022679"/>
    </source>
</evidence>
<keyword evidence="5" id="KW-0645">Protease</keyword>
<evidence type="ECO:0000256" key="16">
    <source>
        <dbReference type="ARBA" id="ARBA00034000"/>
    </source>
</evidence>
<keyword evidence="10" id="KW-0133">Cell shape</keyword>
<evidence type="ECO:0000256" key="2">
    <source>
        <dbReference type="ARBA" id="ARBA00007739"/>
    </source>
</evidence>
<evidence type="ECO:0000313" key="22">
    <source>
        <dbReference type="Proteomes" id="UP000051084"/>
    </source>
</evidence>
<dbReference type="Pfam" id="PF00912">
    <property type="entry name" value="Transgly"/>
    <property type="match status" value="1"/>
</dbReference>
<evidence type="ECO:0000313" key="21">
    <source>
        <dbReference type="EMBL" id="KRL94677.1"/>
    </source>
</evidence>
<keyword evidence="13 18" id="KW-0472">Membrane</keyword>
<dbReference type="Pfam" id="PF00905">
    <property type="entry name" value="Transpeptidase"/>
    <property type="match status" value="1"/>
</dbReference>
<evidence type="ECO:0000259" key="20">
    <source>
        <dbReference type="Pfam" id="PF00912"/>
    </source>
</evidence>
<feature type="transmembrane region" description="Helical" evidence="18">
    <location>
        <begin position="53"/>
        <end position="73"/>
    </location>
</feature>
<dbReference type="PATRIC" id="fig|1423742.4.peg.1341"/>
<evidence type="ECO:0000256" key="13">
    <source>
        <dbReference type="ARBA" id="ARBA00023136"/>
    </source>
</evidence>
<evidence type="ECO:0000256" key="5">
    <source>
        <dbReference type="ARBA" id="ARBA00022670"/>
    </source>
</evidence>
<comment type="caution">
    <text evidence="21">The sequence shown here is derived from an EMBL/GenBank/DDBJ whole genome shotgun (WGS) entry which is preliminary data.</text>
</comment>
<dbReference type="InterPro" id="IPR012338">
    <property type="entry name" value="Beta-lactam/transpept-like"/>
</dbReference>
<keyword evidence="12 18" id="KW-1133">Transmembrane helix</keyword>
<keyword evidence="6" id="KW-0328">Glycosyltransferase</keyword>
<name>A0A0R1UUR5_9LACO</name>
<organism evidence="21 22">
    <name type="scientific">Limosilactobacillus equigenerosi DSM 18793 = JCM 14505</name>
    <dbReference type="NCBI Taxonomy" id="1423742"/>
    <lineage>
        <taxon>Bacteria</taxon>
        <taxon>Bacillati</taxon>
        <taxon>Bacillota</taxon>
        <taxon>Bacilli</taxon>
        <taxon>Lactobacillales</taxon>
        <taxon>Lactobacillaceae</taxon>
        <taxon>Limosilactobacillus</taxon>
    </lineage>
</organism>
<dbReference type="PANTHER" id="PTHR32282">
    <property type="entry name" value="BINDING PROTEIN TRANSPEPTIDASE, PUTATIVE-RELATED"/>
    <property type="match status" value="1"/>
</dbReference>
<evidence type="ECO:0000256" key="14">
    <source>
        <dbReference type="ARBA" id="ARBA00023268"/>
    </source>
</evidence>
<evidence type="ECO:0000256" key="4">
    <source>
        <dbReference type="ARBA" id="ARBA00022645"/>
    </source>
</evidence>
<gene>
    <name evidence="21" type="ORF">FC21_GL001294</name>
</gene>
<feature type="domain" description="Penicillin-binding protein transpeptidase" evidence="19">
    <location>
        <begin position="370"/>
        <end position="615"/>
    </location>
</feature>
<keyword evidence="3" id="KW-1003">Cell membrane</keyword>
<dbReference type="NCBIfam" id="TIGR02074">
    <property type="entry name" value="PBP_1a_fam"/>
    <property type="match status" value="1"/>
</dbReference>
<dbReference type="GO" id="GO:0008955">
    <property type="term" value="F:peptidoglycan glycosyltransferase activity"/>
    <property type="evidence" value="ECO:0007669"/>
    <property type="project" value="UniProtKB-EC"/>
</dbReference>
<dbReference type="InterPro" id="IPR050396">
    <property type="entry name" value="Glycosyltr_51/Transpeptidase"/>
</dbReference>
<evidence type="ECO:0000256" key="15">
    <source>
        <dbReference type="ARBA" id="ARBA00023316"/>
    </source>
</evidence>
<evidence type="ECO:0000256" key="6">
    <source>
        <dbReference type="ARBA" id="ARBA00022676"/>
    </source>
</evidence>
<keyword evidence="8 18" id="KW-0812">Transmembrane</keyword>
<evidence type="ECO:0000256" key="11">
    <source>
        <dbReference type="ARBA" id="ARBA00022984"/>
    </source>
</evidence>
<keyword evidence="7" id="KW-0808">Transferase</keyword>
<dbReference type="Gene3D" id="6.20.370.110">
    <property type="match status" value="1"/>
</dbReference>
<proteinExistence type="inferred from homology"/>
<evidence type="ECO:0000256" key="1">
    <source>
        <dbReference type="ARBA" id="ARBA00007090"/>
    </source>
</evidence>
<dbReference type="GO" id="GO:0071555">
    <property type="term" value="P:cell wall organization"/>
    <property type="evidence" value="ECO:0007669"/>
    <property type="project" value="UniProtKB-KW"/>
</dbReference>
<sequence length="716" mass="80625">MIEGEKFMQWFQQSWATVKRGWQRWVKPWLQRLGAWLKKWWQHQQRYHNLSRWLIIVVLTIIFLGSAYLTFVAKTAHVDKLQARLETNTVVYDKDKDLAGSIYSQKGTYVKLSQISPNVPAAVLSTEDRNFYHEHGFSIRGLARAMVLLVRNRLMGSQAISGGGSTLTQQLVKNAFLTQQQTFSRKLKEIFISIEVENQYSKDQILTMYLNNAYFGNGVWGVQDAATRYFNTTADQLTVPQAATLAGMLTSPGMYDPVHHPLATKQRRNMVLNLMVKNKKLTATQAKQYQQTPLVVTNGYDGGDSYKYPYYFDAVISEAIQEYGLTESEVMNNGYKIYTTLDQAQQSQLQRVFNNDDNFPTSNGTGVQAATIAMNPKTGGVQAVVGGRGEHVFRGYNRATQMRRQPGSTIKPIVVYTPALEKGYQFDSDLQDKLASYGSNHYKPKNYSNTYRGQVPMYEALYESLNAPAVWLLNKIGLNAGYKAAQEFGLPVEKSDKNLALALGGMTKGVSPQQLARAYSAFAADGKLPTAHYITKIYDASGQEIPRQTKIERHQIISNQVADQMTSMMIDVFKQGTGVSAKPSGYTLAGKTGTTDSGLNDDRDRDKWIVGYTPDLVVATWEGYDHADQEHSLTDFEDNDIYSLYKTQMSQLLPLTNESSFKVKAASTRDQAATSWEATTDLWDNAKSWFDNLTHSTPDLKEKADEALNEVTSWFR</sequence>
<keyword evidence="22" id="KW-1185">Reference proteome</keyword>
<comment type="catalytic activity">
    <reaction evidence="16">
        <text>Preferential cleavage: (Ac)2-L-Lys-D-Ala-|-D-Ala. Also transpeptidation of peptidyl-alanyl moieties that are N-acyl substituents of D-alanine.</text>
        <dbReference type="EC" id="3.4.16.4"/>
    </reaction>
</comment>
<dbReference type="Gene3D" id="1.10.3810.10">
    <property type="entry name" value="Biosynthetic peptidoglycan transglycosylase-like"/>
    <property type="match status" value="1"/>
</dbReference>
<keyword evidence="14" id="KW-0511">Multifunctional enzyme</keyword>
<dbReference type="GO" id="GO:0008360">
    <property type="term" value="P:regulation of cell shape"/>
    <property type="evidence" value="ECO:0007669"/>
    <property type="project" value="UniProtKB-KW"/>
</dbReference>
<dbReference type="GO" id="GO:0030288">
    <property type="term" value="C:outer membrane-bounded periplasmic space"/>
    <property type="evidence" value="ECO:0007669"/>
    <property type="project" value="TreeGrafter"/>
</dbReference>
<dbReference type="GO" id="GO:0008658">
    <property type="term" value="F:penicillin binding"/>
    <property type="evidence" value="ECO:0007669"/>
    <property type="project" value="InterPro"/>
</dbReference>
<accession>A0A0R1UUR5</accession>
<dbReference type="Gene3D" id="3.40.710.10">
    <property type="entry name" value="DD-peptidase/beta-lactamase superfamily"/>
    <property type="match status" value="1"/>
</dbReference>
<dbReference type="FunFam" id="1.10.3810.10:FF:000001">
    <property type="entry name" value="Penicillin-binding protein 1A"/>
    <property type="match status" value="1"/>
</dbReference>
<dbReference type="InterPro" id="IPR036950">
    <property type="entry name" value="PBP_transglycosylase"/>
</dbReference>
<comment type="catalytic activity">
    <reaction evidence="17">
        <text>[GlcNAc-(1-&gt;4)-Mur2Ac(oyl-L-Ala-gamma-D-Glu-L-Lys-D-Ala-D-Ala)](n)-di-trans,octa-cis-undecaprenyl diphosphate + beta-D-GlcNAc-(1-&gt;4)-Mur2Ac(oyl-L-Ala-gamma-D-Glu-L-Lys-D-Ala-D-Ala)-di-trans,octa-cis-undecaprenyl diphosphate = [GlcNAc-(1-&gt;4)-Mur2Ac(oyl-L-Ala-gamma-D-Glu-L-Lys-D-Ala-D-Ala)](n+1)-di-trans,octa-cis-undecaprenyl diphosphate + di-trans,octa-cis-undecaprenyl diphosphate + H(+)</text>
        <dbReference type="Rhea" id="RHEA:23708"/>
        <dbReference type="Rhea" id="RHEA-COMP:9602"/>
        <dbReference type="Rhea" id="RHEA-COMP:9603"/>
        <dbReference type="ChEBI" id="CHEBI:15378"/>
        <dbReference type="ChEBI" id="CHEBI:58405"/>
        <dbReference type="ChEBI" id="CHEBI:60033"/>
        <dbReference type="ChEBI" id="CHEBI:78435"/>
        <dbReference type="EC" id="2.4.99.28"/>
    </reaction>
</comment>
<feature type="domain" description="Glycosyl transferase family 51" evidence="20">
    <location>
        <begin position="101"/>
        <end position="275"/>
    </location>
</feature>
<dbReference type="GO" id="GO:0009252">
    <property type="term" value="P:peptidoglycan biosynthetic process"/>
    <property type="evidence" value="ECO:0007669"/>
    <property type="project" value="UniProtKB-KW"/>
</dbReference>
<keyword evidence="9" id="KW-0378">Hydrolase</keyword>
<evidence type="ECO:0000256" key="10">
    <source>
        <dbReference type="ARBA" id="ARBA00022960"/>
    </source>
</evidence>
<dbReference type="STRING" id="417373.GCA_001570685_01373"/>
<evidence type="ECO:0000256" key="9">
    <source>
        <dbReference type="ARBA" id="ARBA00022801"/>
    </source>
</evidence>
<reference evidence="21 22" key="1">
    <citation type="journal article" date="2015" name="Genome Announc.">
        <title>Expanding the biotechnology potential of lactobacilli through comparative genomics of 213 strains and associated genera.</title>
        <authorList>
            <person name="Sun Z."/>
            <person name="Harris H.M."/>
            <person name="McCann A."/>
            <person name="Guo C."/>
            <person name="Argimon S."/>
            <person name="Zhang W."/>
            <person name="Yang X."/>
            <person name="Jeffery I.B."/>
            <person name="Cooney J.C."/>
            <person name="Kagawa T.F."/>
            <person name="Liu W."/>
            <person name="Song Y."/>
            <person name="Salvetti E."/>
            <person name="Wrobel A."/>
            <person name="Rasinkangas P."/>
            <person name="Parkhill J."/>
            <person name="Rea M.C."/>
            <person name="O'Sullivan O."/>
            <person name="Ritari J."/>
            <person name="Douillard F.P."/>
            <person name="Paul Ross R."/>
            <person name="Yang R."/>
            <person name="Briner A.E."/>
            <person name="Felis G.E."/>
            <person name="de Vos W.M."/>
            <person name="Barrangou R."/>
            <person name="Klaenhammer T.R."/>
            <person name="Caufield P.W."/>
            <person name="Cui Y."/>
            <person name="Zhang H."/>
            <person name="O'Toole P.W."/>
        </authorList>
    </citation>
    <scope>NUCLEOTIDE SEQUENCE [LARGE SCALE GENOMIC DNA]</scope>
    <source>
        <strain evidence="21 22">DSM 18793</strain>
    </source>
</reference>
<evidence type="ECO:0000256" key="3">
    <source>
        <dbReference type="ARBA" id="ARBA00022475"/>
    </source>
</evidence>
<dbReference type="GO" id="GO:0009002">
    <property type="term" value="F:serine-type D-Ala-D-Ala carboxypeptidase activity"/>
    <property type="evidence" value="ECO:0007669"/>
    <property type="project" value="UniProtKB-EC"/>
</dbReference>
<dbReference type="EMBL" id="AZGC01000030">
    <property type="protein sequence ID" value="KRL94677.1"/>
    <property type="molecule type" value="Genomic_DNA"/>
</dbReference>
<dbReference type="InterPro" id="IPR001460">
    <property type="entry name" value="PCN-bd_Tpept"/>
</dbReference>
<dbReference type="InterPro" id="IPR001264">
    <property type="entry name" value="Glyco_trans_51"/>
</dbReference>
<protein>
    <submittedName>
        <fullName evidence="21">Penicillin binding protein 2A</fullName>
    </submittedName>
</protein>
<dbReference type="AlphaFoldDB" id="A0A0R1UUR5"/>
<keyword evidence="15" id="KW-0961">Cell wall biogenesis/degradation</keyword>
<comment type="similarity">
    <text evidence="1">In the C-terminal section; belongs to the transpeptidase family.</text>
</comment>
<comment type="similarity">
    <text evidence="2">In the N-terminal section; belongs to the glycosyltransferase 51 family.</text>
</comment>
<evidence type="ECO:0000256" key="17">
    <source>
        <dbReference type="ARBA" id="ARBA00049902"/>
    </source>
</evidence>
<keyword evidence="4" id="KW-0121">Carboxypeptidase</keyword>
<dbReference type="GO" id="GO:0006508">
    <property type="term" value="P:proteolysis"/>
    <property type="evidence" value="ECO:0007669"/>
    <property type="project" value="UniProtKB-KW"/>
</dbReference>
<dbReference type="PANTHER" id="PTHR32282:SF32">
    <property type="entry name" value="PENICILLIN-BINDING PROTEIN 2A"/>
    <property type="match status" value="1"/>
</dbReference>
<evidence type="ECO:0000256" key="18">
    <source>
        <dbReference type="SAM" id="Phobius"/>
    </source>
</evidence>